<comment type="caution">
    <text evidence="8">The sequence shown here is derived from an EMBL/GenBank/DDBJ whole genome shotgun (WGS) entry which is preliminary data.</text>
</comment>
<dbReference type="SUPFAM" id="SSF50978">
    <property type="entry name" value="WD40 repeat-like"/>
    <property type="match status" value="1"/>
</dbReference>
<feature type="repeat" description="WD" evidence="6">
    <location>
        <begin position="241"/>
        <end position="276"/>
    </location>
</feature>
<comment type="subcellular location">
    <subcellularLocation>
        <location evidence="1">Nucleus</location>
    </subcellularLocation>
</comment>
<dbReference type="PROSITE" id="PS50082">
    <property type="entry name" value="WD_REPEATS_2"/>
    <property type="match status" value="2"/>
</dbReference>
<accession>A0A0V0QXW7</accession>
<sequence length="484" mass="56005">MATNFPQKQLNYKKFQPAIYDYVFQNHLDWPCTTCQWGPIISENEEYIRQKIFFATKTDGIYNETDNSWSKQPSSIIVAHVDTPRQGKTFNQGLRNLYLQEKLKKHSNLKVKQIIIHPGDANIMKKCPKNQKMLATKNDNNQIFIWDLDKHKVNSNTKDNYVANQPDICLTGHNSNTPSFALEWAQSSYRIASGGKDLKILIWDLEEYQNKMQPSYMYQSKRELNSIGSNEQLKIPFNIELKGHKDMIEDLSFSPIDKDQLVSVSDDKQIIYWDLRASHSPIYQIGNLHSDDINCVDWNIQNPNYIATGSSDTTAHIVDLRKRDSVQKIQLKTQHKDYPNNILSIQFSPFDSRFLAVGANELYIYNIEKSILTENQMETENQTLQNDNQTEIQNQTQNQTNNLNYEDNLQPIFTHIGCHGAVNNFDWNRENPWSILCTCQENPDEIHSIGGGQLQSFRPIDLTYLSQDEAVEKLLQGLNNSKEI</sequence>
<dbReference type="OrthoDB" id="427795at2759"/>
<evidence type="ECO:0000256" key="5">
    <source>
        <dbReference type="ARBA" id="ARBA00023242"/>
    </source>
</evidence>
<evidence type="ECO:0000256" key="4">
    <source>
        <dbReference type="ARBA" id="ARBA00022853"/>
    </source>
</evidence>
<dbReference type="PANTHER" id="PTHR22850">
    <property type="entry name" value="WD40 REPEAT FAMILY"/>
    <property type="match status" value="1"/>
</dbReference>
<evidence type="ECO:0000313" key="9">
    <source>
        <dbReference type="Proteomes" id="UP000054937"/>
    </source>
</evidence>
<dbReference type="AlphaFoldDB" id="A0A0V0QXW7"/>
<dbReference type="InterPro" id="IPR015943">
    <property type="entry name" value="WD40/YVTN_repeat-like_dom_sf"/>
</dbReference>
<dbReference type="InParanoid" id="A0A0V0QXW7"/>
<dbReference type="InterPro" id="IPR001680">
    <property type="entry name" value="WD40_rpt"/>
</dbReference>
<dbReference type="PROSITE" id="PS50294">
    <property type="entry name" value="WD_REPEATS_REGION"/>
    <property type="match status" value="1"/>
</dbReference>
<evidence type="ECO:0000313" key="8">
    <source>
        <dbReference type="EMBL" id="KRX07074.1"/>
    </source>
</evidence>
<reference evidence="8 9" key="1">
    <citation type="journal article" date="2015" name="Sci. Rep.">
        <title>Genome of the facultative scuticociliatosis pathogen Pseudocohnilembus persalinus provides insight into its virulence through horizontal gene transfer.</title>
        <authorList>
            <person name="Xiong J."/>
            <person name="Wang G."/>
            <person name="Cheng J."/>
            <person name="Tian M."/>
            <person name="Pan X."/>
            <person name="Warren A."/>
            <person name="Jiang C."/>
            <person name="Yuan D."/>
            <person name="Miao W."/>
        </authorList>
    </citation>
    <scope>NUCLEOTIDE SEQUENCE [LARGE SCALE GENOMIC DNA]</scope>
    <source>
        <strain evidence="8">36N120E</strain>
    </source>
</reference>
<dbReference type="OMA" id="VQWCPDR"/>
<keyword evidence="9" id="KW-1185">Reference proteome</keyword>
<dbReference type="InterPro" id="IPR036322">
    <property type="entry name" value="WD40_repeat_dom_sf"/>
</dbReference>
<evidence type="ECO:0000256" key="1">
    <source>
        <dbReference type="ARBA" id="ARBA00004123"/>
    </source>
</evidence>
<keyword evidence="5" id="KW-0539">Nucleus</keyword>
<organism evidence="8 9">
    <name type="scientific">Pseudocohnilembus persalinus</name>
    <name type="common">Ciliate</name>
    <dbReference type="NCBI Taxonomy" id="266149"/>
    <lineage>
        <taxon>Eukaryota</taxon>
        <taxon>Sar</taxon>
        <taxon>Alveolata</taxon>
        <taxon>Ciliophora</taxon>
        <taxon>Intramacronucleata</taxon>
        <taxon>Oligohymenophorea</taxon>
        <taxon>Scuticociliatia</taxon>
        <taxon>Philasterida</taxon>
        <taxon>Pseudocohnilembidae</taxon>
        <taxon>Pseudocohnilembus</taxon>
    </lineage>
</organism>
<keyword evidence="2 6" id="KW-0853">WD repeat</keyword>
<keyword evidence="3" id="KW-0677">Repeat</keyword>
<dbReference type="Gene3D" id="2.130.10.10">
    <property type="entry name" value="YVTN repeat-like/Quinoprotein amine dehydrogenase"/>
    <property type="match status" value="1"/>
</dbReference>
<dbReference type="SMART" id="SM00320">
    <property type="entry name" value="WD40"/>
    <property type="match status" value="5"/>
</dbReference>
<name>A0A0V0QXW7_PSEPJ</name>
<dbReference type="PROSITE" id="PS00678">
    <property type="entry name" value="WD_REPEATS_1"/>
    <property type="match status" value="1"/>
</dbReference>
<dbReference type="Pfam" id="PF12265">
    <property type="entry name" value="CAF1C_H4-bd"/>
    <property type="match status" value="1"/>
</dbReference>
<keyword evidence="4" id="KW-0156">Chromatin regulator</keyword>
<dbReference type="Proteomes" id="UP000054937">
    <property type="component" value="Unassembled WGS sequence"/>
</dbReference>
<feature type="repeat" description="WD" evidence="6">
    <location>
        <begin position="181"/>
        <end position="213"/>
    </location>
</feature>
<dbReference type="GO" id="GO:0006325">
    <property type="term" value="P:chromatin organization"/>
    <property type="evidence" value="ECO:0007669"/>
    <property type="project" value="UniProtKB-KW"/>
</dbReference>
<dbReference type="InterPro" id="IPR019775">
    <property type="entry name" value="WD40_repeat_CS"/>
</dbReference>
<dbReference type="Pfam" id="PF00400">
    <property type="entry name" value="WD40"/>
    <property type="match status" value="3"/>
</dbReference>
<dbReference type="InterPro" id="IPR050459">
    <property type="entry name" value="WD_repeat_RBAP46/RBAP48/MSI1"/>
</dbReference>
<evidence type="ECO:0000256" key="2">
    <source>
        <dbReference type="ARBA" id="ARBA00022574"/>
    </source>
</evidence>
<feature type="domain" description="Histone-binding protein RBBP4-like N-terminal" evidence="7">
    <location>
        <begin position="8"/>
        <end position="84"/>
    </location>
</feature>
<proteinExistence type="predicted"/>
<protein>
    <submittedName>
        <fullName evidence="8">WD40-repeat-containing domain</fullName>
    </submittedName>
</protein>
<evidence type="ECO:0000259" key="7">
    <source>
        <dbReference type="Pfam" id="PF12265"/>
    </source>
</evidence>
<dbReference type="InterPro" id="IPR022052">
    <property type="entry name" value="Histone-bd_RBBP4-like_N"/>
</dbReference>
<dbReference type="GO" id="GO:0005634">
    <property type="term" value="C:nucleus"/>
    <property type="evidence" value="ECO:0007669"/>
    <property type="project" value="UniProtKB-SubCell"/>
</dbReference>
<dbReference type="EMBL" id="LDAU01000088">
    <property type="protein sequence ID" value="KRX07074.1"/>
    <property type="molecule type" value="Genomic_DNA"/>
</dbReference>
<gene>
    <name evidence="8" type="ORF">PPERSA_05238</name>
</gene>
<evidence type="ECO:0000256" key="6">
    <source>
        <dbReference type="PROSITE-ProRule" id="PRU00221"/>
    </source>
</evidence>
<evidence type="ECO:0000256" key="3">
    <source>
        <dbReference type="ARBA" id="ARBA00022737"/>
    </source>
</evidence>